<dbReference type="InterPro" id="IPR002048">
    <property type="entry name" value="EF_hand_dom"/>
</dbReference>
<sequence>LDGNGVVDFKEFSRLIKQAVDVAAELEDKDRVCGYKIGSTVLLMIKVEGLKDKEEGIVVGPGAACQYACMFTQGTQPDTVMVRFGRPGLVAARQSLSLKPTQIRPQKP</sequence>
<keyword evidence="3" id="KW-1185">Reference proteome</keyword>
<name>A0ABN9Q270_9DINO</name>
<feature type="domain" description="EF-hand" evidence="1">
    <location>
        <begin position="1"/>
        <end position="22"/>
    </location>
</feature>
<proteinExistence type="predicted"/>
<gene>
    <name evidence="2" type="ORF">PCOR1329_LOCUS6247</name>
</gene>
<evidence type="ECO:0000313" key="3">
    <source>
        <dbReference type="Proteomes" id="UP001189429"/>
    </source>
</evidence>
<protein>
    <recommendedName>
        <fullName evidence="1">EF-hand domain-containing protein</fullName>
    </recommendedName>
</protein>
<dbReference type="Proteomes" id="UP001189429">
    <property type="component" value="Unassembled WGS sequence"/>
</dbReference>
<evidence type="ECO:0000313" key="2">
    <source>
        <dbReference type="EMBL" id="CAK0797060.1"/>
    </source>
</evidence>
<evidence type="ECO:0000259" key="1">
    <source>
        <dbReference type="PROSITE" id="PS50222"/>
    </source>
</evidence>
<feature type="non-terminal residue" evidence="2">
    <location>
        <position position="1"/>
    </location>
</feature>
<comment type="caution">
    <text evidence="2">The sequence shown here is derived from an EMBL/GenBank/DDBJ whole genome shotgun (WGS) entry which is preliminary data.</text>
</comment>
<reference evidence="2" key="1">
    <citation type="submission" date="2023-10" db="EMBL/GenBank/DDBJ databases">
        <authorList>
            <person name="Chen Y."/>
            <person name="Shah S."/>
            <person name="Dougan E. K."/>
            <person name="Thang M."/>
            <person name="Chan C."/>
        </authorList>
    </citation>
    <scope>NUCLEOTIDE SEQUENCE [LARGE SCALE GENOMIC DNA]</scope>
</reference>
<dbReference type="EMBL" id="CAUYUJ010001669">
    <property type="protein sequence ID" value="CAK0797060.1"/>
    <property type="molecule type" value="Genomic_DNA"/>
</dbReference>
<organism evidence="2 3">
    <name type="scientific">Prorocentrum cordatum</name>
    <dbReference type="NCBI Taxonomy" id="2364126"/>
    <lineage>
        <taxon>Eukaryota</taxon>
        <taxon>Sar</taxon>
        <taxon>Alveolata</taxon>
        <taxon>Dinophyceae</taxon>
        <taxon>Prorocentrales</taxon>
        <taxon>Prorocentraceae</taxon>
        <taxon>Prorocentrum</taxon>
    </lineage>
</organism>
<dbReference type="PROSITE" id="PS50222">
    <property type="entry name" value="EF_HAND_2"/>
    <property type="match status" value="1"/>
</dbReference>
<accession>A0ABN9Q270</accession>